<proteinExistence type="predicted"/>
<evidence type="ECO:0000313" key="1">
    <source>
        <dbReference type="EMBL" id="KAJ8933729.1"/>
    </source>
</evidence>
<accession>A0AAV8X407</accession>
<evidence type="ECO:0000313" key="2">
    <source>
        <dbReference type="Proteomes" id="UP001162162"/>
    </source>
</evidence>
<sequence length="128" mass="14968">MDRFKRIYVETQQVLPYITRILPSERFSPQNTSLKTEPLTHDLKFSLQSTESSYLSTFGIFSNEKKSSLSKGDFPFAVSLPYLVGHGMMMGYGDRKRIYQEVCTLFHELYPNRPQINEGYVLRFKKIL</sequence>
<organism evidence="1 2">
    <name type="scientific">Aromia moschata</name>
    <dbReference type="NCBI Taxonomy" id="1265417"/>
    <lineage>
        <taxon>Eukaryota</taxon>
        <taxon>Metazoa</taxon>
        <taxon>Ecdysozoa</taxon>
        <taxon>Arthropoda</taxon>
        <taxon>Hexapoda</taxon>
        <taxon>Insecta</taxon>
        <taxon>Pterygota</taxon>
        <taxon>Neoptera</taxon>
        <taxon>Endopterygota</taxon>
        <taxon>Coleoptera</taxon>
        <taxon>Polyphaga</taxon>
        <taxon>Cucujiformia</taxon>
        <taxon>Chrysomeloidea</taxon>
        <taxon>Cerambycidae</taxon>
        <taxon>Cerambycinae</taxon>
        <taxon>Callichromatini</taxon>
        <taxon>Aromia</taxon>
    </lineage>
</organism>
<dbReference type="Proteomes" id="UP001162162">
    <property type="component" value="Unassembled WGS sequence"/>
</dbReference>
<keyword evidence="2" id="KW-1185">Reference proteome</keyword>
<reference evidence="1" key="1">
    <citation type="journal article" date="2023" name="Insect Mol. Biol.">
        <title>Genome sequencing provides insights into the evolution of gene families encoding plant cell wall-degrading enzymes in longhorned beetles.</title>
        <authorList>
            <person name="Shin N.R."/>
            <person name="Okamura Y."/>
            <person name="Kirsch R."/>
            <person name="Pauchet Y."/>
        </authorList>
    </citation>
    <scope>NUCLEOTIDE SEQUENCE</scope>
    <source>
        <strain evidence="1">AMC_N1</strain>
    </source>
</reference>
<dbReference type="AlphaFoldDB" id="A0AAV8X407"/>
<name>A0AAV8X407_9CUCU</name>
<protein>
    <submittedName>
        <fullName evidence="1">Uncharacterized protein</fullName>
    </submittedName>
</protein>
<comment type="caution">
    <text evidence="1">The sequence shown here is derived from an EMBL/GenBank/DDBJ whole genome shotgun (WGS) entry which is preliminary data.</text>
</comment>
<dbReference type="EMBL" id="JAPWTK010001168">
    <property type="protein sequence ID" value="KAJ8933729.1"/>
    <property type="molecule type" value="Genomic_DNA"/>
</dbReference>
<gene>
    <name evidence="1" type="ORF">NQ318_006985</name>
</gene>